<evidence type="ECO:0000256" key="2">
    <source>
        <dbReference type="ARBA" id="ARBA00022603"/>
    </source>
</evidence>
<comment type="catalytic activity">
    <reaction evidence="6">
        <text>4-demethyl-7-[(3S)-3-amino-3-carboxypropyl]wyosine(37) in tRNA(Phe) + S-adenosyl-L-methionine = 7-[(3S)-3-amino-3-carboxypropyl]wyosine(37) in tRNA(Phe) + S-adenosyl-L-homocysteine + H(+)</text>
        <dbReference type="Rhea" id="RHEA:36635"/>
        <dbReference type="Rhea" id="RHEA-COMP:10378"/>
        <dbReference type="Rhea" id="RHEA-COMP:10379"/>
        <dbReference type="ChEBI" id="CHEBI:15378"/>
        <dbReference type="ChEBI" id="CHEBI:57856"/>
        <dbReference type="ChEBI" id="CHEBI:59789"/>
        <dbReference type="ChEBI" id="CHEBI:73543"/>
        <dbReference type="ChEBI" id="CHEBI:73550"/>
        <dbReference type="EC" id="2.1.1.282"/>
    </reaction>
</comment>
<dbReference type="SUPFAM" id="SSF111278">
    <property type="entry name" value="SSo0622-like"/>
    <property type="match status" value="1"/>
</dbReference>
<name>A0ABD3R9G2_9STRA</name>
<dbReference type="EC" id="2.1.1.282" evidence="1"/>
<feature type="region of interest" description="Disordered" evidence="7">
    <location>
        <begin position="180"/>
        <end position="204"/>
    </location>
</feature>
<evidence type="ECO:0000256" key="6">
    <source>
        <dbReference type="ARBA" id="ARBA00049202"/>
    </source>
</evidence>
<dbReference type="SUPFAM" id="SSF117281">
    <property type="entry name" value="Kelch motif"/>
    <property type="match status" value="1"/>
</dbReference>
<feature type="compositionally biased region" description="Acidic residues" evidence="7">
    <location>
        <begin position="185"/>
        <end position="204"/>
    </location>
</feature>
<evidence type="ECO:0000256" key="3">
    <source>
        <dbReference type="ARBA" id="ARBA00022679"/>
    </source>
</evidence>
<accession>A0ABD3R9G2</accession>
<evidence type="ECO:0000256" key="5">
    <source>
        <dbReference type="ARBA" id="ARBA00022694"/>
    </source>
</evidence>
<dbReference type="AlphaFoldDB" id="A0ABD3R9G2"/>
<dbReference type="InterPro" id="IPR003827">
    <property type="entry name" value="tRNA_yW-synthesising"/>
</dbReference>
<gene>
    <name evidence="9" type="ORF">ACHAXA_010610</name>
</gene>
<dbReference type="Gene3D" id="3.30.1960.10">
    <property type="entry name" value="tRNA wybutosine-synthesizing-like"/>
    <property type="match status" value="1"/>
</dbReference>
<keyword evidence="4" id="KW-0949">S-adenosyl-L-methionine</keyword>
<feature type="region of interest" description="Disordered" evidence="7">
    <location>
        <begin position="76"/>
        <end position="98"/>
    </location>
</feature>
<keyword evidence="3" id="KW-0808">Transferase</keyword>
<reference evidence="9 10" key="1">
    <citation type="submission" date="2024-10" db="EMBL/GenBank/DDBJ databases">
        <title>Updated reference genomes for cyclostephanoid diatoms.</title>
        <authorList>
            <person name="Roberts W.R."/>
            <person name="Alverson A.J."/>
        </authorList>
    </citation>
    <scope>NUCLEOTIDE SEQUENCE [LARGE SCALE GENOMIC DNA]</scope>
    <source>
        <strain evidence="9 10">AJA228-03</strain>
    </source>
</reference>
<dbReference type="PANTHER" id="PTHR23244:SF456">
    <property type="entry name" value="MULTIPLE EPIDERMAL GROWTH FACTOR-LIKE DOMAINS PROTEIN 8"/>
    <property type="match status" value="1"/>
</dbReference>
<evidence type="ECO:0000256" key="4">
    <source>
        <dbReference type="ARBA" id="ARBA00022691"/>
    </source>
</evidence>
<sequence length="1004" mass="109487">MRARNLRTLYGDEDDDIVGGDKRSAAAIDKSPKGSVDERIRPLGRGGKWIFVTHDVLSDLKERVIDSLVRVGRERYSNASSASPPITPRVTTRSIRSPPRRRRLRMPVTFKHEPPLLHVAARTLESGRRLLRICKGDCAMRESGLVVTNSRVTVEVRTNSTSLCLPVWVDVGVDDKSRHRRIDAENDDDDDDDDDVVDDDDDDDDERIVVTLSPDENYLRMVSDTANERMMRNGDMIDRLFRNVKENDGGGGESVIDYRMTIRHALPPLNLWKTAAVVVRSVGSRRARNDQIDVDDADRGGHDIDVDLLAFGGQGVGPALLSSSVARADRIDVDDVQMTTSTNGTSMSYCRRHDDVYRLKRRGGAWSDRWETLSRIAIPSTIAEGDSNADVSFLEANAGSSIALDDGIVVVNSSAGKIRVRVATEGMGRREGHVAVVVPPTSSPRRIYANKEDEEWSEADAVIVFGGRTTTTTTNGEGGVRRSLMPSNEMFLFVLLPNLSPLLSDAAMLSSENKHMEDAKGRLWSREEDAVGFFGIPLDVRGTPPEPRFGHTMTVLSENNEQRHGRPFAVVAGGTGIDCSLRTPRDNIDAYQPSICLASIYTLSCIAPYGGGDGGGSKFSHFVWDRVADMPDPRSYHASVTLGGSYGDHDLFVFGGYNDANDPFTSPCASSSSSSWFKTPLRIGGGVSVDLADNTAPDHTNAMSNIAIDDEMLLPARVGSSAVSLALTSTITLLLVIGGASAFAPASSSSCGLEESDDGKVPPLVLLALQKRHQHPKLTRIQSPELEVVNVCDSISGGGDYDGVDFGACVHHCVIALPRRRDDGASTEAVPQTADDDYPTIIIVGGGVPSLSFGQSYARSYIIDVSRTARGNFVRTKSLKHHKFPVERSTMPKSDISARQPTAAATTAQADVIYVNAHNAKKAKNVLESLGLLNKRYKMVKVNYDYRDDNLIAIPVTERFTDQLLADNVRGVNCASRLKQFIVKRGIETVPLSSSSMGRMKQKR</sequence>
<comment type="caution">
    <text evidence="9">The sequence shown here is derived from an EMBL/GenBank/DDBJ whole genome shotgun (WGS) entry which is preliminary data.</text>
</comment>
<dbReference type="GO" id="GO:0008168">
    <property type="term" value="F:methyltransferase activity"/>
    <property type="evidence" value="ECO:0007669"/>
    <property type="project" value="UniProtKB-KW"/>
</dbReference>
<feature type="domain" description="tRNA wybutosine-synthesizing protein" evidence="8">
    <location>
        <begin position="44"/>
        <end position="245"/>
    </location>
</feature>
<organism evidence="9 10">
    <name type="scientific">Cyclostephanos tholiformis</name>
    <dbReference type="NCBI Taxonomy" id="382380"/>
    <lineage>
        <taxon>Eukaryota</taxon>
        <taxon>Sar</taxon>
        <taxon>Stramenopiles</taxon>
        <taxon>Ochrophyta</taxon>
        <taxon>Bacillariophyta</taxon>
        <taxon>Coscinodiscophyceae</taxon>
        <taxon>Thalassiosirophycidae</taxon>
        <taxon>Stephanodiscales</taxon>
        <taxon>Stephanodiscaceae</taxon>
        <taxon>Cyclostephanos</taxon>
    </lineage>
</organism>
<keyword evidence="5" id="KW-0819">tRNA processing</keyword>
<evidence type="ECO:0000313" key="9">
    <source>
        <dbReference type="EMBL" id="KAL3809635.1"/>
    </source>
</evidence>
<dbReference type="GO" id="GO:0008033">
    <property type="term" value="P:tRNA processing"/>
    <property type="evidence" value="ECO:0007669"/>
    <property type="project" value="UniProtKB-KW"/>
</dbReference>
<evidence type="ECO:0000256" key="7">
    <source>
        <dbReference type="SAM" id="MobiDB-lite"/>
    </source>
</evidence>
<evidence type="ECO:0000259" key="8">
    <source>
        <dbReference type="Pfam" id="PF02676"/>
    </source>
</evidence>
<dbReference type="Pfam" id="PF02676">
    <property type="entry name" value="TYW3"/>
    <property type="match status" value="1"/>
</dbReference>
<dbReference type="GO" id="GO:0032259">
    <property type="term" value="P:methylation"/>
    <property type="evidence" value="ECO:0007669"/>
    <property type="project" value="UniProtKB-KW"/>
</dbReference>
<keyword evidence="2" id="KW-0489">Methyltransferase</keyword>
<keyword evidence="10" id="KW-1185">Reference proteome</keyword>
<dbReference type="InterPro" id="IPR015915">
    <property type="entry name" value="Kelch-typ_b-propeller"/>
</dbReference>
<evidence type="ECO:0000256" key="1">
    <source>
        <dbReference type="ARBA" id="ARBA00012750"/>
    </source>
</evidence>
<evidence type="ECO:0000313" key="10">
    <source>
        <dbReference type="Proteomes" id="UP001530377"/>
    </source>
</evidence>
<feature type="compositionally biased region" description="Low complexity" evidence="7">
    <location>
        <begin position="88"/>
        <end position="97"/>
    </location>
</feature>
<dbReference type="InterPro" id="IPR036602">
    <property type="entry name" value="tRNA_yW-synthesising-like_sf"/>
</dbReference>
<dbReference type="PANTHER" id="PTHR23244">
    <property type="entry name" value="KELCH REPEAT DOMAIN"/>
    <property type="match status" value="1"/>
</dbReference>
<protein>
    <recommendedName>
        <fullName evidence="1">tRNA(Phe) 7-[(3-amino-3-carboxypropyl)-4-demethylwyosine(37)-N(4)]-methyltransferase</fullName>
        <ecNumber evidence="1">2.1.1.282</ecNumber>
    </recommendedName>
</protein>
<dbReference type="Gene3D" id="2.120.10.80">
    <property type="entry name" value="Kelch-type beta propeller"/>
    <property type="match status" value="1"/>
</dbReference>
<proteinExistence type="predicted"/>
<dbReference type="Proteomes" id="UP001530377">
    <property type="component" value="Unassembled WGS sequence"/>
</dbReference>
<dbReference type="EMBL" id="JALLPB020000391">
    <property type="protein sequence ID" value="KAL3809635.1"/>
    <property type="molecule type" value="Genomic_DNA"/>
</dbReference>